<evidence type="ECO:0000259" key="2">
    <source>
        <dbReference type="Pfam" id="PF00496"/>
    </source>
</evidence>
<dbReference type="PANTHER" id="PTHR30290">
    <property type="entry name" value="PERIPLASMIC BINDING COMPONENT OF ABC TRANSPORTER"/>
    <property type="match status" value="1"/>
</dbReference>
<evidence type="ECO:0000256" key="1">
    <source>
        <dbReference type="ARBA" id="ARBA00023125"/>
    </source>
</evidence>
<keyword evidence="1" id="KW-0238">DNA-binding</keyword>
<comment type="caution">
    <text evidence="4">The sequence shown here is derived from an EMBL/GenBank/DDBJ whole genome shotgun (WGS) entry which is preliminary data.</text>
</comment>
<evidence type="ECO:0000259" key="3">
    <source>
        <dbReference type="Pfam" id="PF12793"/>
    </source>
</evidence>
<dbReference type="Proteomes" id="UP001518925">
    <property type="component" value="Unassembled WGS sequence"/>
</dbReference>
<dbReference type="RefSeq" id="WP_204203197.1">
    <property type="nucleotide sequence ID" value="NZ_JAFELM010000028.1"/>
</dbReference>
<feature type="domain" description="Transcriptional regulator SgrR N-terminal HTH" evidence="3">
    <location>
        <begin position="16"/>
        <end position="91"/>
    </location>
</feature>
<dbReference type="Pfam" id="PF00496">
    <property type="entry name" value="SBP_bac_5"/>
    <property type="match status" value="1"/>
</dbReference>
<protein>
    <submittedName>
        <fullName evidence="4">SgrR family transcriptional regulator</fullName>
    </submittedName>
</protein>
<dbReference type="InterPro" id="IPR000914">
    <property type="entry name" value="SBP_5_dom"/>
</dbReference>
<proteinExistence type="predicted"/>
<accession>A0ABS2DHA2</accession>
<dbReference type="SUPFAM" id="SSF53850">
    <property type="entry name" value="Periplasmic binding protein-like II"/>
    <property type="match status" value="1"/>
</dbReference>
<reference evidence="4 5" key="1">
    <citation type="submission" date="2021-02" db="EMBL/GenBank/DDBJ databases">
        <title>Bacillus sp. RD4P76, an endophyte from a halophyte.</title>
        <authorList>
            <person name="Sun J.-Q."/>
        </authorList>
    </citation>
    <scope>NUCLEOTIDE SEQUENCE [LARGE SCALE GENOMIC DNA]</scope>
    <source>
        <strain evidence="4 5">RD4P76</strain>
    </source>
</reference>
<dbReference type="Pfam" id="PF12793">
    <property type="entry name" value="SgrR_N"/>
    <property type="match status" value="1"/>
</dbReference>
<dbReference type="Gene3D" id="3.40.190.10">
    <property type="entry name" value="Periplasmic binding protein-like II"/>
    <property type="match status" value="1"/>
</dbReference>
<dbReference type="InterPro" id="IPR039424">
    <property type="entry name" value="SBP_5"/>
</dbReference>
<dbReference type="PANTHER" id="PTHR30290:SF72">
    <property type="entry name" value="HTH-TYPE TRANSCRIPTIONAL REGULATOR SGRR"/>
    <property type="match status" value="1"/>
</dbReference>
<sequence>MDNKLLLLWRYFPSGQVMIHNIAEKLEVSTKQVNRYLKKWTHEGWMLFTPGLGRGNFSSLEWLQHVEEVYESMVLEKMENEPLEAISKYLMFDWSYNSKMKLMTKFNSKIGYVHQSQDKLIVPKRHPFLTLHPLEAADASSGNLIANVYNRLVSMTEHGEMVQELAHSWDVTPTKLRLYLKKDVKFHDGSILTADDVVTCLEKLRIHKNYHHFWSPIEKIEAIAPLIVDLHYPGGCSYALQMLSSMCASIYKEDKTKIYGTGGFIVEEDNLQKTSLVAFKEYFQERPLLDAVEFVRVPKDFNIIYHASTDEEKNPASQIESDFGFAAVIMNPNRNSLIQKPKVRNYLRHLLVKNRNTMNQYDSRSLPGQGSCMTGQQQELDCPHVSRPSFEDPIIVRVASHTETSSNWLIDTLKKDGIPIEIKHISFSESANNDPAIQDVDLFMHGEVFELSQELSFYNFLTNGFSPLSPILTKNPYWVQHLETYKHTPFSKWLPLILETEKKLIESSIMIPLFNEKKQIPLASHITNISISHFGYIDLSKLWLRPELNS</sequence>
<evidence type="ECO:0000313" key="5">
    <source>
        <dbReference type="Proteomes" id="UP001518925"/>
    </source>
</evidence>
<organism evidence="4 5">
    <name type="scientific">Bacillus suaedaesalsae</name>
    <dbReference type="NCBI Taxonomy" id="2810349"/>
    <lineage>
        <taxon>Bacteria</taxon>
        <taxon>Bacillati</taxon>
        <taxon>Bacillota</taxon>
        <taxon>Bacilli</taxon>
        <taxon>Bacillales</taxon>
        <taxon>Bacillaceae</taxon>
        <taxon>Bacillus</taxon>
    </lineage>
</organism>
<keyword evidence="5" id="KW-1185">Reference proteome</keyword>
<dbReference type="EMBL" id="JAFELM010000028">
    <property type="protein sequence ID" value="MBM6617834.1"/>
    <property type="molecule type" value="Genomic_DNA"/>
</dbReference>
<name>A0ABS2DHA2_9BACI</name>
<evidence type="ECO:0000313" key="4">
    <source>
        <dbReference type="EMBL" id="MBM6617834.1"/>
    </source>
</evidence>
<gene>
    <name evidence="4" type="ORF">JR050_09160</name>
</gene>
<dbReference type="InterPro" id="IPR025370">
    <property type="entry name" value="SgrR_HTH_N"/>
</dbReference>
<feature type="domain" description="Solute-binding protein family 5" evidence="2">
    <location>
        <begin position="161"/>
        <end position="300"/>
    </location>
</feature>